<evidence type="ECO:0000256" key="5">
    <source>
        <dbReference type="SAM" id="SignalP"/>
    </source>
</evidence>
<evidence type="ECO:0000256" key="3">
    <source>
        <dbReference type="ARBA" id="ARBA00023295"/>
    </source>
</evidence>
<dbReference type="InterPro" id="IPR017853">
    <property type="entry name" value="GH"/>
</dbReference>
<keyword evidence="3 4" id="KW-0326">Glycosidase</keyword>
<dbReference type="SMART" id="SM00458">
    <property type="entry name" value="RICIN"/>
    <property type="match status" value="1"/>
</dbReference>
<accession>A0AAQ3K5J4</accession>
<dbReference type="GO" id="GO:0004553">
    <property type="term" value="F:hydrolase activity, hydrolyzing O-glycosyl compounds"/>
    <property type="evidence" value="ECO:0007669"/>
    <property type="project" value="InterPro"/>
</dbReference>
<dbReference type="SUPFAM" id="SSF51445">
    <property type="entry name" value="(Trans)glycosidases"/>
    <property type="match status" value="1"/>
</dbReference>
<feature type="signal peptide" evidence="5">
    <location>
        <begin position="1"/>
        <end position="21"/>
    </location>
</feature>
<dbReference type="Gene3D" id="3.20.20.80">
    <property type="entry name" value="Glycosidases"/>
    <property type="match status" value="1"/>
</dbReference>
<protein>
    <recommendedName>
        <fullName evidence="6">Ricin B lectin domain-containing protein</fullName>
    </recommendedName>
</protein>
<organism evidence="7 8">
    <name type="scientific">Canna indica</name>
    <name type="common">Indian-shot</name>
    <dbReference type="NCBI Taxonomy" id="4628"/>
    <lineage>
        <taxon>Eukaryota</taxon>
        <taxon>Viridiplantae</taxon>
        <taxon>Streptophyta</taxon>
        <taxon>Embryophyta</taxon>
        <taxon>Tracheophyta</taxon>
        <taxon>Spermatophyta</taxon>
        <taxon>Magnoliopsida</taxon>
        <taxon>Liliopsida</taxon>
        <taxon>Zingiberales</taxon>
        <taxon>Cannaceae</taxon>
        <taxon>Canna</taxon>
    </lineage>
</organism>
<dbReference type="AlphaFoldDB" id="A0AAQ3K5J4"/>
<dbReference type="GO" id="GO:0000272">
    <property type="term" value="P:polysaccharide catabolic process"/>
    <property type="evidence" value="ECO:0007669"/>
    <property type="project" value="InterPro"/>
</dbReference>
<dbReference type="InterPro" id="IPR001547">
    <property type="entry name" value="Glyco_hydro_5"/>
</dbReference>
<reference evidence="7 8" key="1">
    <citation type="submission" date="2023-10" db="EMBL/GenBank/DDBJ databases">
        <title>Chromosome-scale genome assembly provides insights into flower coloration mechanisms of Canna indica.</title>
        <authorList>
            <person name="Li C."/>
        </authorList>
    </citation>
    <scope>NUCLEOTIDE SEQUENCE [LARGE SCALE GENOMIC DNA]</scope>
    <source>
        <tissue evidence="7">Flower</tissue>
    </source>
</reference>
<proteinExistence type="inferred from homology"/>
<evidence type="ECO:0000259" key="6">
    <source>
        <dbReference type="SMART" id="SM00458"/>
    </source>
</evidence>
<evidence type="ECO:0000313" key="7">
    <source>
        <dbReference type="EMBL" id="WOL02448.1"/>
    </source>
</evidence>
<sequence length="531" mass="58367">MKPSPLLPLLLLLHATTAAISSPLSTAGRWIVDAGSGNRVKLACVNWPSHLDLMLAEGLSKRPLDDISKAIRSMGFNCVRLTWPTFLLTDASLANLTVRQSFQRAALQYVTPSLILHNPTLADLKLIEAFQAVVSNLEDNNIMVILDNHISKPGWCCSPTDGNGFFGDAYFDPNVWTEGLSKMATFFRGRKNVVAMSLRNELRGPNQNVNAWFSYMQMGAEAVHAANEDVLVILSGLHFDNDLGFLSARQVNLTFKDKLVFELHWYAFSDGNAWAKGNANDVCGMITGSATRRAGFLLARAFPLFLSEFGVDQRGGNVNDNRYFGCVLAFVAGMDLDWALWALQGSYYLREGVVDLDEVYGVLTFDWSSARNRSLLRRVQSVQRPFQGPGVAQNPPYALIFHPFSGLCVATNSVERPALVLGSCEQPWEYSERKTLSPPHSSSCLNARAAGELVRLESCDSSSSKWDLSSASQMHLTTQLTQGSENTTLCLDVDEDGRSIVASPCECLSGDASCDPERQWFKLVASGRAVE</sequence>
<dbReference type="InterPro" id="IPR035992">
    <property type="entry name" value="Ricin_B-like_lectins"/>
</dbReference>
<evidence type="ECO:0000256" key="4">
    <source>
        <dbReference type="RuleBase" id="RU361153"/>
    </source>
</evidence>
<evidence type="ECO:0000256" key="2">
    <source>
        <dbReference type="ARBA" id="ARBA00022801"/>
    </source>
</evidence>
<dbReference type="SUPFAM" id="SSF50370">
    <property type="entry name" value="Ricin B-like lectins"/>
    <property type="match status" value="1"/>
</dbReference>
<dbReference type="Gene3D" id="2.80.10.50">
    <property type="match status" value="1"/>
</dbReference>
<dbReference type="PANTHER" id="PTHR31263:SF44">
    <property type="entry name" value="OS04G0481200 PROTEIN"/>
    <property type="match status" value="1"/>
</dbReference>
<evidence type="ECO:0000313" key="8">
    <source>
        <dbReference type="Proteomes" id="UP001327560"/>
    </source>
</evidence>
<keyword evidence="2 4" id="KW-0378">Hydrolase</keyword>
<dbReference type="Pfam" id="PF00150">
    <property type="entry name" value="Cellulase"/>
    <property type="match status" value="1"/>
</dbReference>
<comment type="similarity">
    <text evidence="1 4">Belongs to the glycosyl hydrolase 5 (cellulase A) family.</text>
</comment>
<dbReference type="EMBL" id="CP136892">
    <property type="protein sequence ID" value="WOL02448.1"/>
    <property type="molecule type" value="Genomic_DNA"/>
</dbReference>
<dbReference type="Pfam" id="PF00652">
    <property type="entry name" value="Ricin_B_lectin"/>
    <property type="match status" value="1"/>
</dbReference>
<feature type="chain" id="PRO_5042961429" description="Ricin B lectin domain-containing protein" evidence="5">
    <location>
        <begin position="22"/>
        <end position="531"/>
    </location>
</feature>
<dbReference type="PROSITE" id="PS50231">
    <property type="entry name" value="RICIN_B_LECTIN"/>
    <property type="match status" value="1"/>
</dbReference>
<gene>
    <name evidence="7" type="ORF">Cni_G11167</name>
</gene>
<name>A0AAQ3K5J4_9LILI</name>
<keyword evidence="5" id="KW-0732">Signal</keyword>
<dbReference type="PANTHER" id="PTHR31263">
    <property type="entry name" value="CELLULASE FAMILY PROTEIN (AFU_ORTHOLOGUE AFUA_5G14560)"/>
    <property type="match status" value="1"/>
</dbReference>
<evidence type="ECO:0000256" key="1">
    <source>
        <dbReference type="ARBA" id="ARBA00005641"/>
    </source>
</evidence>
<dbReference type="InterPro" id="IPR000772">
    <property type="entry name" value="Ricin_B_lectin"/>
</dbReference>
<keyword evidence="8" id="KW-1185">Reference proteome</keyword>
<feature type="domain" description="Ricin B lectin" evidence="6">
    <location>
        <begin position="395"/>
        <end position="517"/>
    </location>
</feature>
<dbReference type="Proteomes" id="UP001327560">
    <property type="component" value="Chromosome 3"/>
</dbReference>